<dbReference type="PANTHER" id="PTHR45348">
    <property type="entry name" value="HYPOTHETICAL OXIDOREDUCTASE (EUROFUNG)"/>
    <property type="match status" value="1"/>
</dbReference>
<evidence type="ECO:0000313" key="4">
    <source>
        <dbReference type="EMBL" id="KAK4177988.1"/>
    </source>
</evidence>
<dbReference type="SUPFAM" id="SSF50129">
    <property type="entry name" value="GroES-like"/>
    <property type="match status" value="1"/>
</dbReference>
<protein>
    <submittedName>
        <fullName evidence="4">Chaperonin 10-like protein</fullName>
    </submittedName>
</protein>
<evidence type="ECO:0000259" key="3">
    <source>
        <dbReference type="Pfam" id="PF08240"/>
    </source>
</evidence>
<reference evidence="4" key="1">
    <citation type="journal article" date="2023" name="Mol. Phylogenet. Evol.">
        <title>Genome-scale phylogeny and comparative genomics of the fungal order Sordariales.</title>
        <authorList>
            <person name="Hensen N."/>
            <person name="Bonometti L."/>
            <person name="Westerberg I."/>
            <person name="Brannstrom I.O."/>
            <person name="Guillou S."/>
            <person name="Cros-Aarteil S."/>
            <person name="Calhoun S."/>
            <person name="Haridas S."/>
            <person name="Kuo A."/>
            <person name="Mondo S."/>
            <person name="Pangilinan J."/>
            <person name="Riley R."/>
            <person name="LaButti K."/>
            <person name="Andreopoulos B."/>
            <person name="Lipzen A."/>
            <person name="Chen C."/>
            <person name="Yan M."/>
            <person name="Daum C."/>
            <person name="Ng V."/>
            <person name="Clum A."/>
            <person name="Steindorff A."/>
            <person name="Ohm R.A."/>
            <person name="Martin F."/>
            <person name="Silar P."/>
            <person name="Natvig D.O."/>
            <person name="Lalanne C."/>
            <person name="Gautier V."/>
            <person name="Ament-Velasquez S.L."/>
            <person name="Kruys A."/>
            <person name="Hutchinson M.I."/>
            <person name="Powell A.J."/>
            <person name="Barry K."/>
            <person name="Miller A.N."/>
            <person name="Grigoriev I.V."/>
            <person name="Debuchy R."/>
            <person name="Gladieux P."/>
            <person name="Hiltunen Thoren M."/>
            <person name="Johannesson H."/>
        </authorList>
    </citation>
    <scope>NUCLEOTIDE SEQUENCE</scope>
    <source>
        <strain evidence="4">CBS 892.96</strain>
    </source>
</reference>
<dbReference type="CDD" id="cd08249">
    <property type="entry name" value="enoyl_reductase_like"/>
    <property type="match status" value="1"/>
</dbReference>
<dbReference type="SUPFAM" id="SSF51735">
    <property type="entry name" value="NAD(P)-binding Rossmann-fold domains"/>
    <property type="match status" value="1"/>
</dbReference>
<reference evidence="4" key="2">
    <citation type="submission" date="2023-05" db="EMBL/GenBank/DDBJ databases">
        <authorList>
            <consortium name="Lawrence Berkeley National Laboratory"/>
            <person name="Steindorff A."/>
            <person name="Hensen N."/>
            <person name="Bonometti L."/>
            <person name="Westerberg I."/>
            <person name="Brannstrom I.O."/>
            <person name="Guillou S."/>
            <person name="Cros-Aarteil S."/>
            <person name="Calhoun S."/>
            <person name="Haridas S."/>
            <person name="Kuo A."/>
            <person name="Mondo S."/>
            <person name="Pangilinan J."/>
            <person name="Riley R."/>
            <person name="Labutti K."/>
            <person name="Andreopoulos B."/>
            <person name="Lipzen A."/>
            <person name="Chen C."/>
            <person name="Yanf M."/>
            <person name="Daum C."/>
            <person name="Ng V."/>
            <person name="Clum A."/>
            <person name="Ohm R."/>
            <person name="Martin F."/>
            <person name="Silar P."/>
            <person name="Natvig D."/>
            <person name="Lalanne C."/>
            <person name="Gautier V."/>
            <person name="Ament-Velasquez S.L."/>
            <person name="Kruys A."/>
            <person name="Hutchinson M.I."/>
            <person name="Powell A.J."/>
            <person name="Barry K."/>
            <person name="Miller A.N."/>
            <person name="Grigoriev I.V."/>
            <person name="Debuchy R."/>
            <person name="Gladieux P."/>
            <person name="Thoren M.H."/>
            <person name="Johannesson H."/>
        </authorList>
    </citation>
    <scope>NUCLEOTIDE SEQUENCE</scope>
    <source>
        <strain evidence="4">CBS 892.96</strain>
    </source>
</reference>
<sequence>MTTPKTHFSIALPSPSTPPILLQTPTHAPNPNEALIKVSWTCSTPLDLHRADGNLAVSAYPFLLGTAFAGTIVTLWLRPTTSPNDQPLKEGDKVFGFVSDGNSREAGFQEYITVPVHKISKLPTAKVPYGLKEAVTVPTNLVTAFHALTADLGLRLPWPKSAGFRGGGSKVLIWGGASSVGMYTMQVLKHWGYSGVIAIASGKHHEELRRLGARVCFDYRNPGVLGEIVRYLDKEGSQGGGGGGPRIPYLVDCIGSREGTVKPLSKIAERGSKVAVMLPVINVHAAEGKRPVFAADEKNVQGVVWQEGVEVRGVRAFNYEENDFYRDKLQPEIIPVLLSQGVIQPNKTRVVEGATLLERAQNALQLLRNQAPSGERLIWRVSEDDE</sequence>
<dbReference type="InterPro" id="IPR013154">
    <property type="entry name" value="ADH-like_N"/>
</dbReference>
<dbReference type="Proteomes" id="UP001302321">
    <property type="component" value="Unassembled WGS sequence"/>
</dbReference>
<keyword evidence="5" id="KW-1185">Reference proteome</keyword>
<dbReference type="InterPro" id="IPR011032">
    <property type="entry name" value="GroES-like_sf"/>
</dbReference>
<feature type="domain" description="Alcohol dehydrogenase-like N-terminal" evidence="3">
    <location>
        <begin position="31"/>
        <end position="123"/>
    </location>
</feature>
<evidence type="ECO:0000256" key="1">
    <source>
        <dbReference type="ARBA" id="ARBA00008072"/>
    </source>
</evidence>
<dbReference type="GO" id="GO:0016651">
    <property type="term" value="F:oxidoreductase activity, acting on NAD(P)H"/>
    <property type="evidence" value="ECO:0007669"/>
    <property type="project" value="InterPro"/>
</dbReference>
<comment type="similarity">
    <text evidence="1">Belongs to the zinc-containing alcohol dehydrogenase family.</text>
</comment>
<dbReference type="InterPro" id="IPR036291">
    <property type="entry name" value="NAD(P)-bd_dom_sf"/>
</dbReference>
<dbReference type="Gene3D" id="3.40.50.720">
    <property type="entry name" value="NAD(P)-binding Rossmann-like Domain"/>
    <property type="match status" value="1"/>
</dbReference>
<gene>
    <name evidence="4" type="ORF">QBC36DRAFT_120750</name>
</gene>
<dbReference type="InterPro" id="IPR047122">
    <property type="entry name" value="Trans-enoyl_RdTase-like"/>
</dbReference>
<dbReference type="Gene3D" id="3.90.180.10">
    <property type="entry name" value="Medium-chain alcohol dehydrogenases, catalytic domain"/>
    <property type="match status" value="1"/>
</dbReference>
<dbReference type="AlphaFoldDB" id="A0AAN6WAF8"/>
<dbReference type="PANTHER" id="PTHR45348:SF3">
    <property type="entry name" value="ENOYL REDUCTASE (ER) DOMAIN-CONTAINING PROTEIN"/>
    <property type="match status" value="1"/>
</dbReference>
<name>A0AAN6WAF8_9PEZI</name>
<proteinExistence type="inferred from homology"/>
<evidence type="ECO:0000313" key="5">
    <source>
        <dbReference type="Proteomes" id="UP001302321"/>
    </source>
</evidence>
<dbReference type="EMBL" id="MU866150">
    <property type="protein sequence ID" value="KAK4177988.1"/>
    <property type="molecule type" value="Genomic_DNA"/>
</dbReference>
<comment type="caution">
    <text evidence="4">The sequence shown here is derived from an EMBL/GenBank/DDBJ whole genome shotgun (WGS) entry which is preliminary data.</text>
</comment>
<evidence type="ECO:0000256" key="2">
    <source>
        <dbReference type="ARBA" id="ARBA00023002"/>
    </source>
</evidence>
<keyword evidence="2" id="KW-0560">Oxidoreductase</keyword>
<organism evidence="4 5">
    <name type="scientific">Triangularia setosa</name>
    <dbReference type="NCBI Taxonomy" id="2587417"/>
    <lineage>
        <taxon>Eukaryota</taxon>
        <taxon>Fungi</taxon>
        <taxon>Dikarya</taxon>
        <taxon>Ascomycota</taxon>
        <taxon>Pezizomycotina</taxon>
        <taxon>Sordariomycetes</taxon>
        <taxon>Sordariomycetidae</taxon>
        <taxon>Sordariales</taxon>
        <taxon>Podosporaceae</taxon>
        <taxon>Triangularia</taxon>
    </lineage>
</organism>
<dbReference type="Pfam" id="PF08240">
    <property type="entry name" value="ADH_N"/>
    <property type="match status" value="1"/>
</dbReference>
<accession>A0AAN6WAF8</accession>